<dbReference type="GO" id="GO:0010268">
    <property type="term" value="P:brassinosteroid homeostasis"/>
    <property type="evidence" value="ECO:0007669"/>
    <property type="project" value="TreeGrafter"/>
</dbReference>
<comment type="cofactor">
    <cofactor evidence="1 12">
        <name>heme</name>
        <dbReference type="ChEBI" id="CHEBI:30413"/>
    </cofactor>
</comment>
<keyword evidence="5" id="KW-0812">Transmembrane</keyword>
<dbReference type="GO" id="GO:0016020">
    <property type="term" value="C:membrane"/>
    <property type="evidence" value="ECO:0007669"/>
    <property type="project" value="UniProtKB-SubCell"/>
</dbReference>
<organism evidence="14 15">
    <name type="scientific">Tetracentron sinense</name>
    <name type="common">Spur-leaf</name>
    <dbReference type="NCBI Taxonomy" id="13715"/>
    <lineage>
        <taxon>Eukaryota</taxon>
        <taxon>Viridiplantae</taxon>
        <taxon>Streptophyta</taxon>
        <taxon>Embryophyta</taxon>
        <taxon>Tracheophyta</taxon>
        <taxon>Spermatophyta</taxon>
        <taxon>Magnoliopsida</taxon>
        <taxon>Trochodendrales</taxon>
        <taxon>Trochodendraceae</taxon>
        <taxon>Tetracentron</taxon>
    </lineage>
</organism>
<evidence type="ECO:0000256" key="6">
    <source>
        <dbReference type="ARBA" id="ARBA00022723"/>
    </source>
</evidence>
<dbReference type="CDD" id="cd11043">
    <property type="entry name" value="CYP90-like"/>
    <property type="match status" value="1"/>
</dbReference>
<evidence type="ECO:0000313" key="14">
    <source>
        <dbReference type="EMBL" id="KAF8412313.1"/>
    </source>
</evidence>
<dbReference type="Gene3D" id="1.10.630.10">
    <property type="entry name" value="Cytochrome P450"/>
    <property type="match status" value="1"/>
</dbReference>
<keyword evidence="7" id="KW-1133">Transmembrane helix</keyword>
<dbReference type="Pfam" id="PF00067">
    <property type="entry name" value="p450"/>
    <property type="match status" value="1"/>
</dbReference>
<feature type="binding site" description="axial binding residue" evidence="12">
    <location>
        <position position="421"/>
    </location>
    <ligand>
        <name>heme</name>
        <dbReference type="ChEBI" id="CHEBI:30413"/>
    </ligand>
    <ligandPart>
        <name>Fe</name>
        <dbReference type="ChEBI" id="CHEBI:18248"/>
    </ligandPart>
</feature>
<dbReference type="FunFam" id="1.10.630.10:FF:000020">
    <property type="entry name" value="Cytochrome P450 family protein"/>
    <property type="match status" value="1"/>
</dbReference>
<evidence type="ECO:0000256" key="2">
    <source>
        <dbReference type="ARBA" id="ARBA00004370"/>
    </source>
</evidence>
<accession>A0A834ZW34</accession>
<evidence type="ECO:0000256" key="9">
    <source>
        <dbReference type="ARBA" id="ARBA00023004"/>
    </source>
</evidence>
<dbReference type="EMBL" id="JABCRI010000001">
    <property type="protein sequence ID" value="KAF8412313.1"/>
    <property type="molecule type" value="Genomic_DNA"/>
</dbReference>
<evidence type="ECO:0000256" key="11">
    <source>
        <dbReference type="ARBA" id="ARBA00023136"/>
    </source>
</evidence>
<dbReference type="PROSITE" id="PS00086">
    <property type="entry name" value="CYTOCHROME_P450"/>
    <property type="match status" value="1"/>
</dbReference>
<evidence type="ECO:0000256" key="1">
    <source>
        <dbReference type="ARBA" id="ARBA00001971"/>
    </source>
</evidence>
<keyword evidence="6 12" id="KW-0479">Metal-binding</keyword>
<keyword evidence="10 13" id="KW-0503">Monooxygenase</keyword>
<evidence type="ECO:0000256" key="5">
    <source>
        <dbReference type="ARBA" id="ARBA00022692"/>
    </source>
</evidence>
<protein>
    <recommendedName>
        <fullName evidence="16">Cytochrome P450</fullName>
    </recommendedName>
</protein>
<comment type="similarity">
    <text evidence="3 13">Belongs to the cytochrome P450 family.</text>
</comment>
<evidence type="ECO:0000256" key="13">
    <source>
        <dbReference type="RuleBase" id="RU000461"/>
    </source>
</evidence>
<dbReference type="PANTHER" id="PTHR24286:SF236">
    <property type="entry name" value="P450, PUTATIVE-RELATED"/>
    <property type="match status" value="1"/>
</dbReference>
<comment type="subcellular location">
    <subcellularLocation>
        <location evidence="2">Membrane</location>
    </subcellularLocation>
</comment>
<dbReference type="GO" id="GO:0005506">
    <property type="term" value="F:iron ion binding"/>
    <property type="evidence" value="ECO:0007669"/>
    <property type="project" value="InterPro"/>
</dbReference>
<reference evidence="14 15" key="1">
    <citation type="submission" date="2020-04" db="EMBL/GenBank/DDBJ databases">
        <title>Plant Genome Project.</title>
        <authorList>
            <person name="Zhang R.-G."/>
        </authorList>
    </citation>
    <scope>NUCLEOTIDE SEQUENCE [LARGE SCALE GENOMIC DNA]</scope>
    <source>
        <strain evidence="14">YNK0</strain>
        <tissue evidence="14">Leaf</tissue>
    </source>
</reference>
<gene>
    <name evidence="14" type="ORF">HHK36_000274</name>
</gene>
<proteinExistence type="inferred from homology"/>
<dbReference type="InterPro" id="IPR002401">
    <property type="entry name" value="Cyt_P450_E_grp-I"/>
</dbReference>
<sequence>MWYLVLCTIAIVTIILTQWVYSWRNPRCNGRLPPGSMGFPILGETLQFFSSNISSDVPPFIKKRMEKYGSLFRTSLVGWPVVISTDPELSRFIIQQEGKLFRSWYMDSFDDIVGRQNVLSVHGVLHKYLKNLILNLFGPESLRQRLLPEVEETTRQHLQLWSSQASVEVKEAIANMIFDFTAKKLISYEEAKSSEKLRENYAAFLDGLISFPLNIPGTSYHKCLQGRKKALRILKNMLHERRASPRQRVDFLDLIVEELEKDDTILTEGIAIDLLFALPFATYETTSTALTLAIQFLGDHPSALAELTKEHEAILRTREDVDSGITWKEYKSMNFTVMVINETIRLANIVPGIFRKALRDVEIKGYTIPAGWAVIVCPPAVHLNPAEYDDPLAFNPWRWKELELNSGSKNFMGFGGGVRLCVGAEFVKLQMAIFLHHLVTKYR</sequence>
<keyword evidence="15" id="KW-1185">Reference proteome</keyword>
<dbReference type="GO" id="GO:0004497">
    <property type="term" value="F:monooxygenase activity"/>
    <property type="evidence" value="ECO:0007669"/>
    <property type="project" value="UniProtKB-KW"/>
</dbReference>
<evidence type="ECO:0000313" key="15">
    <source>
        <dbReference type="Proteomes" id="UP000655225"/>
    </source>
</evidence>
<evidence type="ECO:0008006" key="16">
    <source>
        <dbReference type="Google" id="ProtNLM"/>
    </source>
</evidence>
<dbReference type="InterPro" id="IPR001128">
    <property type="entry name" value="Cyt_P450"/>
</dbReference>
<dbReference type="Proteomes" id="UP000655225">
    <property type="component" value="Unassembled WGS sequence"/>
</dbReference>
<evidence type="ECO:0000256" key="12">
    <source>
        <dbReference type="PIRSR" id="PIRSR602401-1"/>
    </source>
</evidence>
<dbReference type="InterPro" id="IPR017972">
    <property type="entry name" value="Cyt_P450_CS"/>
</dbReference>
<dbReference type="PRINTS" id="PR00463">
    <property type="entry name" value="EP450I"/>
</dbReference>
<keyword evidence="8 13" id="KW-0560">Oxidoreductase</keyword>
<dbReference type="OMA" id="IPGPAYW"/>
<evidence type="ECO:0000256" key="7">
    <source>
        <dbReference type="ARBA" id="ARBA00022989"/>
    </source>
</evidence>
<name>A0A834ZW34_TETSI</name>
<comment type="caution">
    <text evidence="14">The sequence shown here is derived from an EMBL/GenBank/DDBJ whole genome shotgun (WGS) entry which is preliminary data.</text>
</comment>
<dbReference type="GO" id="GO:0020037">
    <property type="term" value="F:heme binding"/>
    <property type="evidence" value="ECO:0007669"/>
    <property type="project" value="InterPro"/>
</dbReference>
<dbReference type="PRINTS" id="PR00385">
    <property type="entry name" value="P450"/>
</dbReference>
<dbReference type="OrthoDB" id="1372046at2759"/>
<evidence type="ECO:0000256" key="8">
    <source>
        <dbReference type="ARBA" id="ARBA00023002"/>
    </source>
</evidence>
<keyword evidence="4 12" id="KW-0349">Heme</keyword>
<dbReference type="InterPro" id="IPR036396">
    <property type="entry name" value="Cyt_P450_sf"/>
</dbReference>
<keyword evidence="11" id="KW-0472">Membrane</keyword>
<dbReference type="SUPFAM" id="SSF48264">
    <property type="entry name" value="Cytochrome P450"/>
    <property type="match status" value="1"/>
</dbReference>
<keyword evidence="9 12" id="KW-0408">Iron</keyword>
<dbReference type="GO" id="GO:0016705">
    <property type="term" value="F:oxidoreductase activity, acting on paired donors, with incorporation or reduction of molecular oxygen"/>
    <property type="evidence" value="ECO:0007669"/>
    <property type="project" value="InterPro"/>
</dbReference>
<dbReference type="GO" id="GO:0016125">
    <property type="term" value="P:sterol metabolic process"/>
    <property type="evidence" value="ECO:0007669"/>
    <property type="project" value="TreeGrafter"/>
</dbReference>
<dbReference type="PANTHER" id="PTHR24286">
    <property type="entry name" value="CYTOCHROME P450 26"/>
    <property type="match status" value="1"/>
</dbReference>
<dbReference type="AlphaFoldDB" id="A0A834ZW34"/>
<dbReference type="GO" id="GO:0016132">
    <property type="term" value="P:brassinosteroid biosynthetic process"/>
    <property type="evidence" value="ECO:0007669"/>
    <property type="project" value="TreeGrafter"/>
</dbReference>
<evidence type="ECO:0000256" key="4">
    <source>
        <dbReference type="ARBA" id="ARBA00022617"/>
    </source>
</evidence>
<evidence type="ECO:0000256" key="10">
    <source>
        <dbReference type="ARBA" id="ARBA00023033"/>
    </source>
</evidence>
<evidence type="ECO:0000256" key="3">
    <source>
        <dbReference type="ARBA" id="ARBA00010617"/>
    </source>
</evidence>